<keyword evidence="2" id="KW-1185">Reference proteome</keyword>
<evidence type="ECO:0000313" key="2">
    <source>
        <dbReference type="Proteomes" id="UP001501844"/>
    </source>
</evidence>
<organism evidence="1 2">
    <name type="scientific">Nibribacter koreensis</name>
    <dbReference type="NCBI Taxonomy" id="1084519"/>
    <lineage>
        <taxon>Bacteria</taxon>
        <taxon>Pseudomonadati</taxon>
        <taxon>Bacteroidota</taxon>
        <taxon>Cytophagia</taxon>
        <taxon>Cytophagales</taxon>
        <taxon>Hymenobacteraceae</taxon>
        <taxon>Nibribacter</taxon>
    </lineage>
</organism>
<dbReference type="Proteomes" id="UP001501844">
    <property type="component" value="Unassembled WGS sequence"/>
</dbReference>
<proteinExistence type="predicted"/>
<evidence type="ECO:0008006" key="3">
    <source>
        <dbReference type="Google" id="ProtNLM"/>
    </source>
</evidence>
<accession>A0ABP8FBN6</accession>
<dbReference type="EMBL" id="BAABGX010000001">
    <property type="protein sequence ID" value="GAA4299594.1"/>
    <property type="molecule type" value="Genomic_DNA"/>
</dbReference>
<dbReference type="RefSeq" id="WP_345162765.1">
    <property type="nucleotide sequence ID" value="NZ_BAABGX010000001.1"/>
</dbReference>
<name>A0ABP8FBN6_9BACT</name>
<sequence>MNTSSPIKIADRVRATIERGFKKKAIAEHIGLSRPTFDARLKDNSWQHAEIEKLIRLGII</sequence>
<reference evidence="2" key="1">
    <citation type="journal article" date="2019" name="Int. J. Syst. Evol. Microbiol.">
        <title>The Global Catalogue of Microorganisms (GCM) 10K type strain sequencing project: providing services to taxonomists for standard genome sequencing and annotation.</title>
        <authorList>
            <consortium name="The Broad Institute Genomics Platform"/>
            <consortium name="The Broad Institute Genome Sequencing Center for Infectious Disease"/>
            <person name="Wu L."/>
            <person name="Ma J."/>
        </authorList>
    </citation>
    <scope>NUCLEOTIDE SEQUENCE [LARGE SCALE GENOMIC DNA]</scope>
    <source>
        <strain evidence="2">JCM 17917</strain>
    </source>
</reference>
<gene>
    <name evidence="1" type="ORF">GCM10023183_09020</name>
</gene>
<evidence type="ECO:0000313" key="1">
    <source>
        <dbReference type="EMBL" id="GAA4299594.1"/>
    </source>
</evidence>
<protein>
    <recommendedName>
        <fullName evidence="3">Homeodomain-like domain-containing protein</fullName>
    </recommendedName>
</protein>
<comment type="caution">
    <text evidence="1">The sequence shown here is derived from an EMBL/GenBank/DDBJ whole genome shotgun (WGS) entry which is preliminary data.</text>
</comment>